<dbReference type="SUPFAM" id="SSF56752">
    <property type="entry name" value="D-aminoacid aminotransferase-like PLP-dependent enzymes"/>
    <property type="match status" value="1"/>
</dbReference>
<dbReference type="PANTHER" id="PTHR42743">
    <property type="entry name" value="AMINO-ACID AMINOTRANSFERASE"/>
    <property type="match status" value="1"/>
</dbReference>
<comment type="cofactor">
    <cofactor evidence="1 12">
        <name>pyridoxal 5'-phosphate</name>
        <dbReference type="ChEBI" id="CHEBI:597326"/>
    </cofactor>
</comment>
<dbReference type="CDD" id="cd01558">
    <property type="entry name" value="D-AAT_like"/>
    <property type="match status" value="1"/>
</dbReference>
<evidence type="ECO:0000256" key="7">
    <source>
        <dbReference type="ARBA" id="ARBA00049529"/>
    </source>
</evidence>
<dbReference type="InterPro" id="IPR036038">
    <property type="entry name" value="Aminotransferase-like"/>
</dbReference>
<dbReference type="GO" id="GO:0005829">
    <property type="term" value="C:cytosol"/>
    <property type="evidence" value="ECO:0007669"/>
    <property type="project" value="TreeGrafter"/>
</dbReference>
<comment type="similarity">
    <text evidence="2 11">Belongs to the class-IV pyridoxal-phosphate-dependent aminotransferase family.</text>
</comment>
<dbReference type="GO" id="GO:0008483">
    <property type="term" value="F:transaminase activity"/>
    <property type="evidence" value="ECO:0007669"/>
    <property type="project" value="UniProtKB-KW"/>
</dbReference>
<dbReference type="FunFam" id="3.20.10.10:FF:000002">
    <property type="entry name" value="D-alanine aminotransferase"/>
    <property type="match status" value="1"/>
</dbReference>
<comment type="catalytic activity">
    <reaction evidence="7">
        <text>4-amino-4-deoxychorismate = 4-aminobenzoate + pyruvate + H(+)</text>
        <dbReference type="Rhea" id="RHEA:16201"/>
        <dbReference type="ChEBI" id="CHEBI:15361"/>
        <dbReference type="ChEBI" id="CHEBI:15378"/>
        <dbReference type="ChEBI" id="CHEBI:17836"/>
        <dbReference type="ChEBI" id="CHEBI:58406"/>
        <dbReference type="EC" id="4.1.3.38"/>
    </reaction>
</comment>
<gene>
    <name evidence="13" type="ORF">DIZ80_16250</name>
</gene>
<dbReference type="PROSITE" id="PS00770">
    <property type="entry name" value="AA_TRANSFER_CLASS_4"/>
    <property type="match status" value="1"/>
</dbReference>
<comment type="pathway">
    <text evidence="5">Cofactor biosynthesis; tetrahydrofolate biosynthesis; 4-aminobenzoate from chorismate: step 2/2.</text>
</comment>
<keyword evidence="14" id="KW-1185">Reference proteome</keyword>
<evidence type="ECO:0000256" key="3">
    <source>
        <dbReference type="ARBA" id="ARBA00022898"/>
    </source>
</evidence>
<keyword evidence="4" id="KW-0289">Folate biosynthesis</keyword>
<dbReference type="PANTHER" id="PTHR42743:SF10">
    <property type="entry name" value="D-ALANINE AMINOTRANSFERASE"/>
    <property type="match status" value="1"/>
</dbReference>
<evidence type="ECO:0000256" key="8">
    <source>
        <dbReference type="ARBA" id="ARBA00054027"/>
    </source>
</evidence>
<dbReference type="Pfam" id="PF01063">
    <property type="entry name" value="Aminotran_4"/>
    <property type="match status" value="1"/>
</dbReference>
<dbReference type="EC" id="4.1.3.38" evidence="6"/>
<dbReference type="GO" id="GO:0046656">
    <property type="term" value="P:folic acid biosynthetic process"/>
    <property type="evidence" value="ECO:0007669"/>
    <property type="project" value="UniProtKB-KW"/>
</dbReference>
<evidence type="ECO:0000256" key="9">
    <source>
        <dbReference type="ARBA" id="ARBA00069174"/>
    </source>
</evidence>
<organism evidence="13 14">
    <name type="scientific">endosymbiont of Galathealinum brachiosum</name>
    <dbReference type="NCBI Taxonomy" id="2200906"/>
    <lineage>
        <taxon>Bacteria</taxon>
        <taxon>Pseudomonadati</taxon>
        <taxon>Pseudomonadota</taxon>
        <taxon>Gammaproteobacteria</taxon>
        <taxon>sulfur-oxidizing symbionts</taxon>
    </lineage>
</organism>
<evidence type="ECO:0000256" key="11">
    <source>
        <dbReference type="RuleBase" id="RU004106"/>
    </source>
</evidence>
<dbReference type="InterPro" id="IPR050571">
    <property type="entry name" value="Class-IV_PLP-Dep_Aminotrnsfr"/>
</dbReference>
<dbReference type="Gene3D" id="3.30.470.10">
    <property type="match status" value="1"/>
</dbReference>
<protein>
    <recommendedName>
        <fullName evidence="9">Aminodeoxychorismate lyase</fullName>
        <ecNumber evidence="6">4.1.3.38</ecNumber>
    </recommendedName>
    <alternativeName>
        <fullName evidence="10">4-amino-4-deoxychorismate lyase</fullName>
    </alternativeName>
</protein>
<dbReference type="EMBL" id="QFXC01000013">
    <property type="protein sequence ID" value="RDH81622.1"/>
    <property type="molecule type" value="Genomic_DNA"/>
</dbReference>
<dbReference type="Proteomes" id="UP000254266">
    <property type="component" value="Unassembled WGS sequence"/>
</dbReference>
<comment type="function">
    <text evidence="8">Involved in the biosynthesis of p-aminobenzoate (PABA), a precursor of tetrahydrofolate. Converts 4-amino-4-deoxychorismate into 4-aminobenzoate (PABA) and pyruvate.</text>
</comment>
<dbReference type="AlphaFoldDB" id="A0A370D9P0"/>
<evidence type="ECO:0000256" key="5">
    <source>
        <dbReference type="ARBA" id="ARBA00035633"/>
    </source>
</evidence>
<reference evidence="13 14" key="1">
    <citation type="journal article" date="2018" name="ISME J.">
        <title>Endosymbiont genomes yield clues of tubeworm success.</title>
        <authorList>
            <person name="Li Y."/>
            <person name="Liles M.R."/>
            <person name="Halanych K.M."/>
        </authorList>
    </citation>
    <scope>NUCLEOTIDE SEQUENCE [LARGE SCALE GENOMIC DNA]</scope>
    <source>
        <strain evidence="13">A1464</strain>
    </source>
</reference>
<dbReference type="InterPro" id="IPR043132">
    <property type="entry name" value="BCAT-like_C"/>
</dbReference>
<dbReference type="GO" id="GO:0008652">
    <property type="term" value="P:amino acid biosynthetic process"/>
    <property type="evidence" value="ECO:0007669"/>
    <property type="project" value="UniProtKB-ARBA"/>
</dbReference>
<keyword evidence="3 12" id="KW-0663">Pyridoxal phosphate</keyword>
<evidence type="ECO:0000256" key="6">
    <source>
        <dbReference type="ARBA" id="ARBA00035676"/>
    </source>
</evidence>
<evidence type="ECO:0000313" key="14">
    <source>
        <dbReference type="Proteomes" id="UP000254266"/>
    </source>
</evidence>
<keyword evidence="13" id="KW-0032">Aminotransferase</keyword>
<evidence type="ECO:0000256" key="1">
    <source>
        <dbReference type="ARBA" id="ARBA00001933"/>
    </source>
</evidence>
<evidence type="ECO:0000256" key="10">
    <source>
        <dbReference type="ARBA" id="ARBA00080135"/>
    </source>
</evidence>
<dbReference type="InterPro" id="IPR001544">
    <property type="entry name" value="Aminotrans_IV"/>
</dbReference>
<evidence type="ECO:0000256" key="2">
    <source>
        <dbReference type="ARBA" id="ARBA00009320"/>
    </source>
</evidence>
<sequence>MYMSIVYLNGEYLPLDQAKISVLDRGFLFADGVYEVIPAYGGRLLRMQEHMQRLQNSLDAIRLENPLSNEQWLEITEKLLADNPNTGPGEDKYVYLQVTRGVAAKRNHGFPDEVNQTVFMMVSEMVPVDKEELRSGVAAITLDDIRWKACNVKSISLLGNILLRQQAHDNEAAEAILINDGLVTEGAASNVFAVINGMLVTAPTGSRLLPGITRDLIIELAAENGVAYEERDFTEEELLSASEIWFSSSTKEIMPVVLLNGKPVANGQSGPIWEKMIDIYQAYKVKLRSGESS</sequence>
<evidence type="ECO:0000256" key="4">
    <source>
        <dbReference type="ARBA" id="ARBA00022909"/>
    </source>
</evidence>
<evidence type="ECO:0000313" key="13">
    <source>
        <dbReference type="EMBL" id="RDH81622.1"/>
    </source>
</evidence>
<evidence type="ECO:0000256" key="12">
    <source>
        <dbReference type="RuleBase" id="RU004516"/>
    </source>
</evidence>
<dbReference type="InterPro" id="IPR043131">
    <property type="entry name" value="BCAT-like_N"/>
</dbReference>
<dbReference type="GO" id="GO:0008696">
    <property type="term" value="F:4-amino-4-deoxychorismate lyase activity"/>
    <property type="evidence" value="ECO:0007669"/>
    <property type="project" value="UniProtKB-EC"/>
</dbReference>
<name>A0A370D9P0_9GAMM</name>
<comment type="caution">
    <text evidence="13">The sequence shown here is derived from an EMBL/GenBank/DDBJ whole genome shotgun (WGS) entry which is preliminary data.</text>
</comment>
<proteinExistence type="inferred from homology"/>
<dbReference type="Gene3D" id="3.20.10.10">
    <property type="entry name" value="D-amino Acid Aminotransferase, subunit A, domain 2"/>
    <property type="match status" value="1"/>
</dbReference>
<accession>A0A370D9P0</accession>
<keyword evidence="13" id="KW-0808">Transferase</keyword>
<dbReference type="InterPro" id="IPR018300">
    <property type="entry name" value="Aminotrans_IV_CS"/>
</dbReference>